<feature type="region of interest" description="Disordered" evidence="1">
    <location>
        <begin position="82"/>
        <end position="101"/>
    </location>
</feature>
<gene>
    <name evidence="2" type="ORF">CHS0354_018146</name>
</gene>
<organism evidence="2 3">
    <name type="scientific">Potamilus streckersoni</name>
    <dbReference type="NCBI Taxonomy" id="2493646"/>
    <lineage>
        <taxon>Eukaryota</taxon>
        <taxon>Metazoa</taxon>
        <taxon>Spiralia</taxon>
        <taxon>Lophotrochozoa</taxon>
        <taxon>Mollusca</taxon>
        <taxon>Bivalvia</taxon>
        <taxon>Autobranchia</taxon>
        <taxon>Heteroconchia</taxon>
        <taxon>Palaeoheterodonta</taxon>
        <taxon>Unionida</taxon>
        <taxon>Unionoidea</taxon>
        <taxon>Unionidae</taxon>
        <taxon>Ambleminae</taxon>
        <taxon>Lampsilini</taxon>
        <taxon>Potamilus</taxon>
    </lineage>
</organism>
<reference evidence="2" key="3">
    <citation type="submission" date="2023-05" db="EMBL/GenBank/DDBJ databases">
        <authorList>
            <person name="Smith C.H."/>
        </authorList>
    </citation>
    <scope>NUCLEOTIDE SEQUENCE</scope>
    <source>
        <strain evidence="2">CHS0354</strain>
        <tissue evidence="2">Mantle</tissue>
    </source>
</reference>
<dbReference type="EMBL" id="JAEAOA010001122">
    <property type="protein sequence ID" value="KAK3597551.1"/>
    <property type="molecule type" value="Genomic_DNA"/>
</dbReference>
<keyword evidence="3" id="KW-1185">Reference proteome</keyword>
<evidence type="ECO:0000256" key="1">
    <source>
        <dbReference type="SAM" id="MobiDB-lite"/>
    </source>
</evidence>
<name>A0AAE0STB8_9BIVA</name>
<evidence type="ECO:0000313" key="3">
    <source>
        <dbReference type="Proteomes" id="UP001195483"/>
    </source>
</evidence>
<reference evidence="2" key="2">
    <citation type="journal article" date="2021" name="Genome Biol. Evol.">
        <title>Developing a high-quality reference genome for a parasitic bivalve with doubly uniparental inheritance (Bivalvia: Unionida).</title>
        <authorList>
            <person name="Smith C.H."/>
        </authorList>
    </citation>
    <scope>NUCLEOTIDE SEQUENCE</scope>
    <source>
        <strain evidence="2">CHS0354</strain>
        <tissue evidence="2">Mantle</tissue>
    </source>
</reference>
<protein>
    <submittedName>
        <fullName evidence="2">Uncharacterized protein</fullName>
    </submittedName>
</protein>
<dbReference type="Proteomes" id="UP001195483">
    <property type="component" value="Unassembled WGS sequence"/>
</dbReference>
<reference evidence="2" key="1">
    <citation type="journal article" date="2021" name="Genome Biol. Evol.">
        <title>A High-Quality Reference Genome for a Parasitic Bivalve with Doubly Uniparental Inheritance (Bivalvia: Unionida).</title>
        <authorList>
            <person name="Smith C.H."/>
        </authorList>
    </citation>
    <scope>NUCLEOTIDE SEQUENCE</scope>
    <source>
        <strain evidence="2">CHS0354</strain>
    </source>
</reference>
<evidence type="ECO:0000313" key="2">
    <source>
        <dbReference type="EMBL" id="KAK3597551.1"/>
    </source>
</evidence>
<proteinExistence type="predicted"/>
<comment type="caution">
    <text evidence="2">The sequence shown here is derived from an EMBL/GenBank/DDBJ whole genome shotgun (WGS) entry which is preliminary data.</text>
</comment>
<dbReference type="AlphaFoldDB" id="A0AAE0STB8"/>
<accession>A0AAE0STB8</accession>
<sequence>MNSSTNRIRLNYHNYPNQTWPFRQFFPREEEKIKPKNAKDVAIIPQDENVEHVATRVKETTMEDVYIKAKYDHIARELITQNHGSPSSHLGSEHHKINQSKKNVPYYKAKSLIINTSHIPDKGAFRAFFEGIEEGIAVLRKHRKL</sequence>